<dbReference type="SUPFAM" id="SSF143081">
    <property type="entry name" value="BB1717-like"/>
    <property type="match status" value="1"/>
</dbReference>
<evidence type="ECO:0000313" key="9">
    <source>
        <dbReference type="EMBL" id="KMS51548.1"/>
    </source>
</evidence>
<evidence type="ECO:0000256" key="6">
    <source>
        <dbReference type="ARBA" id="ARBA00023125"/>
    </source>
</evidence>
<evidence type="ECO:0000256" key="4">
    <source>
        <dbReference type="ARBA" id="ARBA00022801"/>
    </source>
</evidence>
<gene>
    <name evidence="9" type="ORF">V473_23230</name>
</gene>
<dbReference type="GO" id="GO:0003697">
    <property type="term" value="F:single-stranded DNA binding"/>
    <property type="evidence" value="ECO:0007669"/>
    <property type="project" value="InterPro"/>
</dbReference>
<dbReference type="EC" id="3.4.-.-" evidence="8"/>
<name>A0A0J7XKC9_9SPHN</name>
<dbReference type="GO" id="GO:0016829">
    <property type="term" value="F:lyase activity"/>
    <property type="evidence" value="ECO:0007669"/>
    <property type="project" value="UniProtKB-KW"/>
</dbReference>
<dbReference type="GO" id="GO:0106300">
    <property type="term" value="P:protein-DNA covalent cross-linking repair"/>
    <property type="evidence" value="ECO:0007669"/>
    <property type="project" value="InterPro"/>
</dbReference>
<evidence type="ECO:0000256" key="1">
    <source>
        <dbReference type="ARBA" id="ARBA00008136"/>
    </source>
</evidence>
<comment type="similarity">
    <text evidence="1 8">Belongs to the SOS response-associated peptidase family.</text>
</comment>
<keyword evidence="3" id="KW-0227">DNA damage</keyword>
<accession>A0A0J7XKC9</accession>
<evidence type="ECO:0000256" key="3">
    <source>
        <dbReference type="ARBA" id="ARBA00022763"/>
    </source>
</evidence>
<keyword evidence="5" id="KW-0190">Covalent protein-DNA linkage</keyword>
<evidence type="ECO:0000256" key="8">
    <source>
        <dbReference type="RuleBase" id="RU364100"/>
    </source>
</evidence>
<proteinExistence type="inferred from homology"/>
<evidence type="ECO:0000256" key="5">
    <source>
        <dbReference type="ARBA" id="ARBA00023124"/>
    </source>
</evidence>
<evidence type="ECO:0000313" key="10">
    <source>
        <dbReference type="Proteomes" id="UP000052232"/>
    </source>
</evidence>
<dbReference type="GO" id="GO:0008233">
    <property type="term" value="F:peptidase activity"/>
    <property type="evidence" value="ECO:0007669"/>
    <property type="project" value="UniProtKB-KW"/>
</dbReference>
<keyword evidence="4 8" id="KW-0378">Hydrolase</keyword>
<dbReference type="Gene3D" id="3.90.1680.10">
    <property type="entry name" value="SOS response associated peptidase-like"/>
    <property type="match status" value="1"/>
</dbReference>
<dbReference type="InterPro" id="IPR003738">
    <property type="entry name" value="SRAP"/>
</dbReference>
<keyword evidence="2 8" id="KW-0645">Protease</keyword>
<protein>
    <recommendedName>
        <fullName evidence="8">Abasic site processing protein</fullName>
        <ecNumber evidence="8">3.4.-.-</ecNumber>
    </recommendedName>
</protein>
<dbReference type="Pfam" id="PF02586">
    <property type="entry name" value="SRAP"/>
    <property type="match status" value="1"/>
</dbReference>
<keyword evidence="6" id="KW-0238">DNA-binding</keyword>
<evidence type="ECO:0000256" key="7">
    <source>
        <dbReference type="ARBA" id="ARBA00023239"/>
    </source>
</evidence>
<dbReference type="PANTHER" id="PTHR13604">
    <property type="entry name" value="DC12-RELATED"/>
    <property type="match status" value="1"/>
</dbReference>
<dbReference type="PATRIC" id="fig|1420583.3.peg.4456"/>
<dbReference type="RefSeq" id="WP_244884594.1">
    <property type="nucleotide sequence ID" value="NZ_KQ130440.1"/>
</dbReference>
<dbReference type="GO" id="GO:0006508">
    <property type="term" value="P:proteolysis"/>
    <property type="evidence" value="ECO:0007669"/>
    <property type="project" value="UniProtKB-KW"/>
</dbReference>
<dbReference type="AlphaFoldDB" id="A0A0J7XKC9"/>
<dbReference type="Proteomes" id="UP000052232">
    <property type="component" value="Unassembled WGS sequence"/>
</dbReference>
<dbReference type="EMBL" id="JACT01000009">
    <property type="protein sequence ID" value="KMS51548.1"/>
    <property type="molecule type" value="Genomic_DNA"/>
</dbReference>
<organism evidence="9 10">
    <name type="scientific">Sphingobium cupriresistens LL01</name>
    <dbReference type="NCBI Taxonomy" id="1420583"/>
    <lineage>
        <taxon>Bacteria</taxon>
        <taxon>Pseudomonadati</taxon>
        <taxon>Pseudomonadota</taxon>
        <taxon>Alphaproteobacteria</taxon>
        <taxon>Sphingomonadales</taxon>
        <taxon>Sphingomonadaceae</taxon>
        <taxon>Sphingobium</taxon>
    </lineage>
</organism>
<evidence type="ECO:0000256" key="2">
    <source>
        <dbReference type="ARBA" id="ARBA00022670"/>
    </source>
</evidence>
<comment type="caution">
    <text evidence="9">The sequence shown here is derived from an EMBL/GenBank/DDBJ whole genome shotgun (WGS) entry which is preliminary data.</text>
</comment>
<dbReference type="InterPro" id="IPR036590">
    <property type="entry name" value="SRAP-like"/>
</dbReference>
<dbReference type="PANTHER" id="PTHR13604:SF0">
    <property type="entry name" value="ABASIC SITE PROCESSING PROTEIN HMCES"/>
    <property type="match status" value="1"/>
</dbReference>
<keyword evidence="10" id="KW-1185">Reference proteome</keyword>
<reference evidence="9 10" key="1">
    <citation type="journal article" date="2015" name="G3 (Bethesda)">
        <title>Insights into Ongoing Evolution of the Hexachlorocyclohexane Catabolic Pathway from Comparative Genomics of Ten Sphingomonadaceae Strains.</title>
        <authorList>
            <person name="Pearce S.L."/>
            <person name="Oakeshott J.G."/>
            <person name="Pandey G."/>
        </authorList>
    </citation>
    <scope>NUCLEOTIDE SEQUENCE [LARGE SCALE GENOMIC DNA]</scope>
    <source>
        <strain evidence="9 10">LL01</strain>
    </source>
</reference>
<sequence>MMCNRYNPGERQLILDVIPANGNGAQYNANPDRVHPKEVGPVVRLVDGEMVLERMTWGFPVTLKGSKGQPLAPKPVNNARFDKLGAFWKRWAIDPGNRCLIPTAHFAEAIGPKGKMTEAWLSVPDQPIFAWAGLWSNEDWGLSYTGVMTDNCIEFADIHDRSPVILDPEHWHTWLTAPLADLYQFDRPYPAERMAVERTDIPWVKRKAPGQGPLL</sequence>
<keyword evidence="7" id="KW-0456">Lyase</keyword>
<dbReference type="STRING" id="1420583.V473_23230"/>